<evidence type="ECO:0000313" key="2">
    <source>
        <dbReference type="EMBL" id="MDA6070904.1"/>
    </source>
</evidence>
<name>A0ABT4WEC0_9FLAO</name>
<protein>
    <submittedName>
        <fullName evidence="2">T9SS type B sorting domain-containing protein</fullName>
    </submittedName>
</protein>
<comment type="caution">
    <text evidence="2">The sequence shown here is derived from an EMBL/GenBank/DDBJ whole genome shotgun (WGS) entry which is preliminary data.</text>
</comment>
<gene>
    <name evidence="2" type="ORF">NJT12_14905</name>
</gene>
<reference evidence="2 3" key="1">
    <citation type="journal article" date="2023" name="Chemosphere">
        <title>Whole genome analysis of Flavobacterium aziz-sancarii sp. nov., isolated from Ardley Island (Antarctica), revealed a rich resistome and bioremediation potential.</title>
        <authorList>
            <person name="Otur C."/>
            <person name="Okay S."/>
            <person name="Kurt-Kizildogan A."/>
        </authorList>
    </citation>
    <scope>NUCLEOTIDE SEQUENCE [LARGE SCALE GENOMIC DNA]</scope>
    <source>
        <strain evidence="2 3">AC</strain>
    </source>
</reference>
<keyword evidence="1" id="KW-0732">Signal</keyword>
<dbReference type="Proteomes" id="UP001212170">
    <property type="component" value="Unassembled WGS sequence"/>
</dbReference>
<evidence type="ECO:0000313" key="3">
    <source>
        <dbReference type="Proteomes" id="UP001212170"/>
    </source>
</evidence>
<feature type="signal peptide" evidence="1">
    <location>
        <begin position="1"/>
        <end position="24"/>
    </location>
</feature>
<accession>A0ABT4WEC0</accession>
<dbReference type="InterPro" id="IPR025667">
    <property type="entry name" value="SprB_repeat"/>
</dbReference>
<dbReference type="RefSeq" id="WP_271336714.1">
    <property type="nucleotide sequence ID" value="NZ_JAMZNK010000025.1"/>
</dbReference>
<sequence>MKKPTILRMLIFVLAMLFNFASYSQNGIAYNSKFPKNLNENIFLKANNQLENPYGLETNVDPIAEKAAAPIIQNPVLKYAQGEYAGTISICPNNGDQLPKLFLCGTNDPRLIDTGISPTTATVVWSRLSSGCTPFANVNCANQSSACGWQYLSTGQTFSANTAGEFKLVITYPDKTVFTFYFNVYTSDIDPTNISKTNIITGGANSCIIPGTITVKGFGTGYEYAIDPGTNTPTTGWQDSSIFSNITAAKTYNVFIRLKNVPGTCVFKVKNVAITSAGVSVSTNITHPKCDTDKGSILARTSDLGLKYYYRLYRGNTLQTQVGPISAPEYPFNNLDPANDYRVEVAINNTPCAPFNSTGANLKINPAPSKLLVTLTDPTNSSGCDTPNIQINASGGTAAYKYYVSINGGDFVLNGSNIVTVTTTGKYDIRVEDFNGCLATASTTRNNITKPDYTVTPSNPNCNTTTGTIKVTVNKANGYSMGYSLNGAAYTSGTTGVTYNNLAPGSYTVKVRYRLTNNASWCEDTNVVTILDAPNALTASAGVAKLSGCGVPNKTDGLVRITNPSGGTPPYTYSFDGGKNYITSNEAYKAPNPGNPYTLYIKDSSLPTPCIYPMPGIIIDPKPADPEVRYSELVYSCDGTATMTATATNPGGVNYTYTYLLDDIENTNIPSNVFTNIKSGKHVIKVIYNLQKVSTYSNLLTEDFGRGNPTTSPGINPAYCFENQAGNHPANYPCNKDREINDGEYAVTNRINPRFGSWLDMRDHTSGGSDSQGRFLAINIGGVAGIGGIIYRKPIYDVIPNQDVKISFWVANLINNLPANSGNDDPNITIQLIADYGLPTQTLVASQETGVVPKSNKWENYNMNLNPGAYTTLDFVVRSYSAVDFGNDLTLDDITVYQIPESCGSVFKNEFEVPENKEFTGEVKKISDVVCNGDSSGKFEIYAYNFNTTNGFDYTIDGTNWFNSKVSPVTVPNSNVPGKLVGKTYDVRVRYSLDQQSCNKLIPTEVTEPTKFDVTTETWPANCDDLEGKVVLTPTGGVLPYSFKLVNNVNGKMYTFFKDPVTGKPTLTNVPSGSYIVSGTDGNSCPWTLGTALTVGGSTAPLAKIDGTSNLCFNKNTGATITVKIIGGKGKFQYKVRHDRGAYSNLSAPFDGPTFTYVALAEGNYDFVIVDANGCSTEAVSQTINPVFGATPSIKATLSCKAGAAEAATILVTISGGTSPFNYTVTNSLGVQVGAGNTTTTTFEYTTTISDTYTFDIVDKNKCPIKITQKVSDKIQVTAESKPNNATCFGTKNGSVDLKGLTGVAPYTFEFNGTGGFGDKTHYDGLEGSVAGIEYTFIVKDGNECTKSYSFKIYQPEDISGKAEISTAYTCDHAATITVSEVKGGTPQYKYTLLLDNVAVAGPQDGLTFSNLSVAGEYKVIISDANACSKTITVGTISALNKPVSMKIDHSAVTCPTNLSKITITDVKNAAGVILTSGLEYRMVLPTAGTFSANNTFTDLAAGVEYTFEVKDANNCKVQDKHFVPLPQSFTVGSKSTPVSCFTGSTDGTATFAVTGIDAGTDYTYKVDLQDVVTKTSTGSPFDIVITGLGAGDHKIVVTNSTTNCPITEIVKVLNPTAALTLNDPDLTHVTCKDQGTAVINAVGGWGTYTYTVTRTAPLPAGTPKIQVTNNKFIDLAPGTYSVSVSDLRGCVVTNQNFIINDFVKPSAEIDVTSSYCAGGAGATLIATPKLAPKPNPNYEYKLNTGNYQPSGTFSGLVPGDYTITVRDIVTGCTDVLAKQTIAKPLSATPRIEAALTCDPTSPEAKIEVSIFNGYPDYSYKVNTTGAPFTGSSTAVGIGQTKFTYPALEGTYYFEITDSKGCTVVVSQKIDPTVKPDFTTDLVDVKCKGDNTGSITVYTTPALGTYKYVLNTVPATTEVTQSTNLFEGLTAGKYSIYVIDAKKCKSDAKEVEIKEPLLGLTVDPKVTTELLCDASNNAKPAKITVTVSGGTPFPGTNPYRYSYNGVMPPVLSNVYTTTTAGTVTVQVFDASNCSLAAPIDVEIKALDSPTKIEFKKPAPITCETDHDKTSLKIDITGGVLPLQYEITSPIASTVTVYANTYTFTGLTPGHYYFKVTDANKCTIIGDYEIDDVVGIETIGSIVSNVTCNGLSNGSIKFTVSGNRTGGYTYTLVGSISGTISTIPSVSGDVITYTGLKGGEKYTFTVTNTATECFATDFVTLSEPVAITAFKAEASKIYCSYKKTEIKVSATAVGSVLYYAVVKTGDPVPTFPTDYQTSGLFTKDTSIDGITYTAYVVNKDGNCKQDLPVTVDSDDEPTIDEITVPQCYSGTNFTVTITGSVYGTTKLYGLDGTYDTNPVKTITGPGTYTLGIKDDHNCEKTTTITVNDKLTIDPVIIKDLTCPTTPPTATAAHITLSATGGDGTYSYEYKLESTGTYTTVPAPGNTFDPTANGDYYFKVTSDGCSAETSVPVKVTTPVAPVITSVTEVQSIKCHGDENAAIKIVINDTKGVAPFVFNVKRTGPTVFDYGTQTTDLSAGDYLITVTDGKGCTGTKTITIDDIAPIAFELGKLDITCNNPGGSSLGEITVKNLTGGTAPFKYYITNNFGDVIAGNPYVATGREPHTFTVIKYGIYTVNVVDANGCNLSHKETIASPPEDLTINVALTPSDCVNGGSAKISVVSPVGSHNYRFGILESNDAPYTSTWYTSDVGFPDDKTFTNLTPGVIYTFVVHDLTTQCYYVKAADDPIKPASPMKSVVTAYNVTCKGLNDGSVKFSLSDFDSSTTTVEYAIFSAFNNVQVYPAPVLPVDPTTLPLSVSVPIAAPGTITLPSPGLLSPGTYYIKFIEKGTGSFNGCKSASATFEIKESSVELSVKASVLKNENCNTLGSIIAEAKDGTAPYSYFASTSATTPLPADTGWQSSGTFDKVAGTYYIFAKDANGCIKPATTTVNLVKDPDPVFDLAVVDKCAANGAFTVNVTVTDPTPTMAPYSVSVNGGNFKSFTDTYAATGLNSGLQTIIVQNKNGCPVTHKITINPTPSAKAEIKKVISCPTDGLTVENAEIEVTITGGTGDFEYVYKKDTGSYPTTYISVGVGQTSFIHTVTSANSGTYTFKIKDANGCITETNPVVIEPNVPIVETVKPIMPLCIGGTGTIELSAVGGKGAYTYTLERTLPIPAPAVTKSTGLFTGLAAGEFIYTIKDALGCEVTGPVVLDEPELLKLEPAKITQFACGAGNAAQPAKVELSATGGTGVYEYSFDGSDFDLKNIYTVNAADADRNIPYAVRDANGCIDAIGSVLIPKLVKPSNFDITPSGPITCDVSKIILKIENVTGRTGATYSYATIAPSPIITTSTTGSFPDLTPGTYMFRVTDIATGCNKDLEYTIDDVIKINIEGQSLTDITCFGTDNGKASFLVTGFGTATYTYKLDTDPAVTGPTDGKIELTNLTPGDHRITVLDNATNCSMFIDFNIATPTELLVIDKKVTPLGCTTDGKVVITADKGWGSYLFTLTDPDGTILPTKTDGIFGGLKKVGVYNFSVKDAKGCTLTDTFELFTPKEPVATIAASSLYCYTGTGVGKGATIVVNATTPGTPAYTPVYEYSIDNGETWQGNTFTDVGPGDYDVTVRDQFGCKAIVSVPVKINGQLFASSTIQKELYCTVNTDGIIRLEAVGGYPAYSYTVTKDTGLPAGPFLFTDPGFTDYVVTASGFYKFTITDTKGCSYDIPAIEMTAPKAIDFTAVPTSPYCVATPAQGDSSNGQILVTLTGVTDNPPYTYTLTRTAPTAGTVAVKTDSGLFTGLIAGTYEVTVESEKDCPSTTPNIVIAAPIAVVAKAEAAKFECTQPANAIKRTIVTVTGEGGTGSGTGAVSDYTYSDGSGWYTSNEFTVDAPIAPQTFTYSVKDKNGCVDDVQIIINPFPVLKSAKAALLIAADCPNLGIETIKVDIVGGTGAFEYQVAIDGGLYSTPATSITAGDTFNYPAPAGHTYQFKITDVNTLCTILTNTHEVPLYNIMKVFATASSQVTCNGLSDGKITINIEDYTGNYNYDVLLGGVSVANGTGINATTNNPYIITGLAAGLNYIVKVTQTDYPSCDVESNPVTITQPAILDINGVDIKPVNQNCHNKGTITVDPASIVGGTRPYQFAILPLGQIVTDGDYSGVAIKEVVTNKIFPLFDTWVVYVKDANGCPQSKQVNISLDPLPIIRNVKVLSQCPADNKYEIEVTAEGLAKLQYSLDGVNYQDSNILKVSTPGDYQVWVWDKNQCPVTAPASVTVLKPLTLRAEVQLPICKNADGKITLFAEGGTVSTPSSYVYTKNGGPQTVDNVFTDLAAGVYFFKVIDIVTGCEKEIREEITLATDIIGMKLTARKTSCNTYEDGSILVSLPATNDNPPYTYSISGMGITPIIDQTSAEFNDLRSGTYRVTVKSGRGCEFSDDIFVPEPDAIVVTASNTQFACTTGNTPNKAVITVDKVEGGSMDFVRYQFIRNGVPVQNGPLKTYTQTDYLRGDYVVNVYDSNNCLGVTTVPLTVSPFATLDDLSFVVVTPITCAHPETLQVNVGTTGTFTGPLKYTLTGDNIPVPLVNSDGLFAGLEIGNYLITVESPTGCVISNYHNVFNPNTFRIQAVATNGQICYGATNGKVDLTFIDDQPTPSNDASAFNYTIDSVDGGTYHKTGTTLDAGPFTISGLAAGQYKVVATMVNPIGCTVETVFVIEQPIAALELTVEHTEITCAAGDSDGTITASANGGWIGDYQFELVGPVNSAYSDKFYFDKLPKGDYTINVRDIKGCIDTKVVKLDLPTPIKFTAAANASVLTCFGGKDGIITVSAPTGGQGSNYNYTLSYVFNGEVVSWGPQTTNTFTGLGSGVYTVTVRDGFTCEKASTAITIADPAIVQPSLVLATGITCLTDARLTLSATGGTAPYTYSEDGINDLGSFSSSVTFSVNIGRHRYFVKDKLGCVSILSNEVPVEALEPLAIELDSTSPTVNCKGESTAIIVAKATGGLGNYQYSLLNGAGVEIRPDQNDGIFADLNVANGPYTVHVKSGDCKADSVIIIVTEPQNPLVSSYDVIPVKCFADKNGAINVTASGGTGVIKYAISPHLDQLVETGNFDRLEAGTYTVLVQDVLGCNNVYVIEVKEPAPLIASEIPNTMLPEICKGDKDGAFSIQIKGGVAPYFESLDNDKGPFIPVTGLTKDYINQVGGIHNVFIKDSNGCISKVEIRMPEAVILDPTYDINYDCVNNAQTNMVTITVDKSNTDLSEIYYSLDSDVGPGQPGNIFTNVAPGRHYIVAIHSNGCKVPTASFDIKAYDPLTLAVSGGKPEMNIISVTAAGGAPAYEYSFNGEPFTSSNRYKIYKSGDYVVVVRDKNGCTVTITVPAIYVDVCLDNYFTPAGVTNTTWGPGCTNIYNNLEFSIFDRYGRVIVKYHYGQKWDGRYNGADLPSGDYWYVLKLNDPKDDREFVGHFTLYR</sequence>
<proteinExistence type="predicted"/>
<dbReference type="Pfam" id="PF13573">
    <property type="entry name" value="SprB"/>
    <property type="match status" value="7"/>
</dbReference>
<organism evidence="2 3">
    <name type="scientific">Flavobacterium azizsancarii</name>
    <dbReference type="NCBI Taxonomy" id="2961580"/>
    <lineage>
        <taxon>Bacteria</taxon>
        <taxon>Pseudomonadati</taxon>
        <taxon>Bacteroidota</taxon>
        <taxon>Flavobacteriia</taxon>
        <taxon>Flavobacteriales</taxon>
        <taxon>Flavobacteriaceae</taxon>
        <taxon>Flavobacterium</taxon>
    </lineage>
</organism>
<evidence type="ECO:0000256" key="1">
    <source>
        <dbReference type="SAM" id="SignalP"/>
    </source>
</evidence>
<keyword evidence="3" id="KW-1185">Reference proteome</keyword>
<dbReference type="NCBIfam" id="TIGR04131">
    <property type="entry name" value="Bac_Flav_CTERM"/>
    <property type="match status" value="1"/>
</dbReference>
<feature type="chain" id="PRO_5045053575" evidence="1">
    <location>
        <begin position="25"/>
        <end position="5452"/>
    </location>
</feature>
<dbReference type="Pfam" id="PF13585">
    <property type="entry name" value="CHU_C"/>
    <property type="match status" value="1"/>
</dbReference>
<dbReference type="EMBL" id="JAMZNK010000025">
    <property type="protein sequence ID" value="MDA6070904.1"/>
    <property type="molecule type" value="Genomic_DNA"/>
</dbReference>
<dbReference type="InterPro" id="IPR026341">
    <property type="entry name" value="T9SS_type_B"/>
</dbReference>